<proteinExistence type="inferred from homology"/>
<name>A0AAW1QZ48_9CHLO</name>
<reference evidence="7 8" key="1">
    <citation type="journal article" date="2024" name="Nat. Commun.">
        <title>Phylogenomics reveals the evolutionary origins of lichenization in chlorophyte algae.</title>
        <authorList>
            <person name="Puginier C."/>
            <person name="Libourel C."/>
            <person name="Otte J."/>
            <person name="Skaloud P."/>
            <person name="Haon M."/>
            <person name="Grisel S."/>
            <person name="Petersen M."/>
            <person name="Berrin J.G."/>
            <person name="Delaux P.M."/>
            <person name="Dal Grande F."/>
            <person name="Keller J."/>
        </authorList>
    </citation>
    <scope>NUCLEOTIDE SEQUENCE [LARGE SCALE GENOMIC DNA]</scope>
    <source>
        <strain evidence="7 8">SAG 2145</strain>
    </source>
</reference>
<dbReference type="Proteomes" id="UP001438707">
    <property type="component" value="Unassembled WGS sequence"/>
</dbReference>
<keyword evidence="8" id="KW-1185">Reference proteome</keyword>
<dbReference type="GO" id="GO:0005737">
    <property type="term" value="C:cytoplasm"/>
    <property type="evidence" value="ECO:0007669"/>
    <property type="project" value="TreeGrafter"/>
</dbReference>
<dbReference type="PANTHER" id="PTHR11266:SF46">
    <property type="entry name" value="OS08G0566900 PROTEIN"/>
    <property type="match status" value="1"/>
</dbReference>
<dbReference type="InterPro" id="IPR007248">
    <property type="entry name" value="Mpv17_PMP22"/>
</dbReference>
<evidence type="ECO:0000313" key="8">
    <source>
        <dbReference type="Proteomes" id="UP001438707"/>
    </source>
</evidence>
<keyword evidence="3" id="KW-0812">Transmembrane</keyword>
<comment type="similarity">
    <text evidence="2 6">Belongs to the peroxisomal membrane protein PXMP2/4 family.</text>
</comment>
<keyword evidence="4" id="KW-1133">Transmembrane helix</keyword>
<dbReference type="PANTHER" id="PTHR11266">
    <property type="entry name" value="PEROXISOMAL MEMBRANE PROTEIN 2, PXMP2 MPV17"/>
    <property type="match status" value="1"/>
</dbReference>
<comment type="subcellular location">
    <subcellularLocation>
        <location evidence="1">Membrane</location>
        <topology evidence="1">Multi-pass membrane protein</topology>
    </subcellularLocation>
</comment>
<gene>
    <name evidence="7" type="ORF">WJX74_001197</name>
</gene>
<evidence type="ECO:0000256" key="2">
    <source>
        <dbReference type="ARBA" id="ARBA00006824"/>
    </source>
</evidence>
<sequence>MSDAAPRHSGVLDLAWKRYLHSLNTRPLRTKTLTSATLAALSDLAAQLLTTKKVQWRRTVAFALYGLLWSGPANHYWQQFLQKAFKGRNDPRSIVQKVIVENLTFAPFANAVMMSFISTVIEGRSIQGTKEKLRRDFPPVIFSAWRVWPLASLINYRFVPLHLRVPFVSIMALCWSIFLIISSKKPSPAPVTPQPEIG</sequence>
<dbReference type="AlphaFoldDB" id="A0AAW1QZ48"/>
<accession>A0AAW1QZ48</accession>
<protein>
    <recommendedName>
        <fullName evidence="9">Peroxisomal membrane protein PMP22</fullName>
    </recommendedName>
</protein>
<dbReference type="EMBL" id="JALJOS010000020">
    <property type="protein sequence ID" value="KAK9826536.1"/>
    <property type="molecule type" value="Genomic_DNA"/>
</dbReference>
<comment type="caution">
    <text evidence="7">The sequence shown here is derived from an EMBL/GenBank/DDBJ whole genome shotgun (WGS) entry which is preliminary data.</text>
</comment>
<keyword evidence="5" id="KW-0472">Membrane</keyword>
<dbReference type="Pfam" id="PF04117">
    <property type="entry name" value="Mpv17_PMP22"/>
    <property type="match status" value="1"/>
</dbReference>
<evidence type="ECO:0000313" key="7">
    <source>
        <dbReference type="EMBL" id="KAK9826536.1"/>
    </source>
</evidence>
<dbReference type="GO" id="GO:0016020">
    <property type="term" value="C:membrane"/>
    <property type="evidence" value="ECO:0007669"/>
    <property type="project" value="UniProtKB-SubCell"/>
</dbReference>
<evidence type="ECO:0000256" key="1">
    <source>
        <dbReference type="ARBA" id="ARBA00004141"/>
    </source>
</evidence>
<organism evidence="7 8">
    <name type="scientific">Apatococcus lobatus</name>
    <dbReference type="NCBI Taxonomy" id="904363"/>
    <lineage>
        <taxon>Eukaryota</taxon>
        <taxon>Viridiplantae</taxon>
        <taxon>Chlorophyta</taxon>
        <taxon>core chlorophytes</taxon>
        <taxon>Trebouxiophyceae</taxon>
        <taxon>Chlorellales</taxon>
        <taxon>Chlorellaceae</taxon>
        <taxon>Apatococcus</taxon>
    </lineage>
</organism>
<evidence type="ECO:0000256" key="5">
    <source>
        <dbReference type="ARBA" id="ARBA00023136"/>
    </source>
</evidence>
<evidence type="ECO:0000256" key="6">
    <source>
        <dbReference type="RuleBase" id="RU363053"/>
    </source>
</evidence>
<evidence type="ECO:0000256" key="3">
    <source>
        <dbReference type="ARBA" id="ARBA00022692"/>
    </source>
</evidence>
<evidence type="ECO:0008006" key="9">
    <source>
        <dbReference type="Google" id="ProtNLM"/>
    </source>
</evidence>
<evidence type="ECO:0000256" key="4">
    <source>
        <dbReference type="ARBA" id="ARBA00022989"/>
    </source>
</evidence>